<keyword evidence="1 3" id="KW-0853">WD repeat</keyword>
<evidence type="ECO:0000256" key="2">
    <source>
        <dbReference type="ARBA" id="ARBA00022737"/>
    </source>
</evidence>
<keyword evidence="2" id="KW-0677">Repeat</keyword>
<feature type="repeat" description="WD" evidence="3">
    <location>
        <begin position="1"/>
        <end position="40"/>
    </location>
</feature>
<dbReference type="EMBL" id="SWFM01000004">
    <property type="protein sequence ID" value="TKD69241.1"/>
    <property type="molecule type" value="Genomic_DNA"/>
</dbReference>
<evidence type="ECO:0000313" key="5">
    <source>
        <dbReference type="Proteomes" id="UP000310541"/>
    </source>
</evidence>
<comment type="caution">
    <text evidence="4">The sequence shown here is derived from an EMBL/GenBank/DDBJ whole genome shotgun (WGS) entry which is preliminary data.</text>
</comment>
<dbReference type="CDD" id="cd00200">
    <property type="entry name" value="WD40"/>
    <property type="match status" value="1"/>
</dbReference>
<reference evidence="4 5" key="1">
    <citation type="submission" date="2019-04" db="EMBL/GenBank/DDBJ databases">
        <title>Genome sequence of Bacillus hwajinpoensis strain Y2.</title>
        <authorList>
            <person name="Fair J.L."/>
            <person name="Maclea K.S."/>
        </authorList>
    </citation>
    <scope>NUCLEOTIDE SEQUENCE [LARGE SCALE GENOMIC DNA]</scope>
    <source>
        <strain evidence="4 5">Y2</strain>
    </source>
</reference>
<dbReference type="RefSeq" id="WP_136947912.1">
    <property type="nucleotide sequence ID" value="NZ_SWFM01000004.1"/>
</dbReference>
<dbReference type="Pfam" id="PF00400">
    <property type="entry name" value="WD40"/>
    <property type="match status" value="4"/>
</dbReference>
<accession>A0A4U1MEX0</accession>
<dbReference type="InterPro" id="IPR015943">
    <property type="entry name" value="WD40/YVTN_repeat-like_dom_sf"/>
</dbReference>
<name>A0A4U1MEX0_9BACL</name>
<proteinExistence type="predicted"/>
<organism evidence="4 5">
    <name type="scientific">Guptibacillus hwajinpoensis</name>
    <dbReference type="NCBI Taxonomy" id="208199"/>
    <lineage>
        <taxon>Bacteria</taxon>
        <taxon>Bacillati</taxon>
        <taxon>Bacillota</taxon>
        <taxon>Bacilli</taxon>
        <taxon>Bacillales</taxon>
        <taxon>Guptibacillaceae</taxon>
        <taxon>Guptibacillus</taxon>
    </lineage>
</organism>
<feature type="repeat" description="WD" evidence="3">
    <location>
        <begin position="124"/>
        <end position="163"/>
    </location>
</feature>
<dbReference type="PROSITE" id="PS50082">
    <property type="entry name" value="WD_REPEATS_2"/>
    <property type="match status" value="5"/>
</dbReference>
<dbReference type="SMART" id="SM00320">
    <property type="entry name" value="WD40"/>
    <property type="match status" value="11"/>
</dbReference>
<protein>
    <submittedName>
        <fullName evidence="4">WD40 repeat domain-containing protein</fullName>
    </submittedName>
</protein>
<dbReference type="PANTHER" id="PTHR19848">
    <property type="entry name" value="WD40 REPEAT PROTEIN"/>
    <property type="match status" value="1"/>
</dbReference>
<dbReference type="SUPFAM" id="SSF50978">
    <property type="entry name" value="WD40 repeat-like"/>
    <property type="match status" value="2"/>
</dbReference>
<dbReference type="Gene3D" id="2.130.10.10">
    <property type="entry name" value="YVTN repeat-like/Quinoprotein amine dehydrogenase"/>
    <property type="match status" value="3"/>
</dbReference>
<dbReference type="AlphaFoldDB" id="A0A4U1MEX0"/>
<sequence length="576" mass="63934">MHTGPITAVCCSKDNNRIFTGGYDKKVISWDQQTGDAKLLGSHEHLVNGLTMSNDGNLLASASSDYTINLYDIKTNKKVNTLKAHSDDVEDLAFNDNDTLLVSVSRDNRCLVWDVQTGAVKNEFCLHDKDVLSVWIKEDVAFTTGDDGKVFIWDITTSTLIKELGPFDYEIDTVAGSKELNLFAIGRDDGKVMFYNATSFELVQELKAHERGIKQVSFSPSGNLVLTAGYDHQIKVWNTTNFSLFRKLETTTYQWERSLAWSSDEKKVIGSSFGKKFNEWNVNTSKHVNKSEVLATPSINGIAIDQNNNVVSASDDGVFRLNGKEIAKSKGVLTNATSTSTNGEYLAWGDHAGEIHIVNKKTGHVESINLSTGPINTIVYDEFQNSFFIGTYGGYIHEVSLITLKESRSWDAHDGAVKALDLDENTIVSVSSEGVLYVFNKTKETVFKEFFGPLSIANDVTLDSSRNRIIVVSRDKVVRVFDQNSGQVINQHNRHRYSIKSVTSTSDGKIISGDYWGNIVIINEDNSIVGPLKIANNGLSSLVSYKNDVYASSYDGGIYKINQNNDVSEHLRLFKQ</sequence>
<dbReference type="Proteomes" id="UP000310541">
    <property type="component" value="Unassembled WGS sequence"/>
</dbReference>
<dbReference type="PROSITE" id="PS00678">
    <property type="entry name" value="WD_REPEATS_1"/>
    <property type="match status" value="2"/>
</dbReference>
<feature type="repeat" description="WD" evidence="3">
    <location>
        <begin position="82"/>
        <end position="123"/>
    </location>
</feature>
<gene>
    <name evidence="4" type="ORF">FBF83_14670</name>
</gene>
<evidence type="ECO:0000313" key="4">
    <source>
        <dbReference type="EMBL" id="TKD69241.1"/>
    </source>
</evidence>
<feature type="repeat" description="WD" evidence="3">
    <location>
        <begin position="206"/>
        <end position="247"/>
    </location>
</feature>
<dbReference type="OrthoDB" id="235631at2"/>
<feature type="repeat" description="WD" evidence="3">
    <location>
        <begin position="40"/>
        <end position="81"/>
    </location>
</feature>
<dbReference type="InterPro" id="IPR019775">
    <property type="entry name" value="WD40_repeat_CS"/>
</dbReference>
<dbReference type="InterPro" id="IPR001680">
    <property type="entry name" value="WD40_rpt"/>
</dbReference>
<evidence type="ECO:0000256" key="3">
    <source>
        <dbReference type="PROSITE-ProRule" id="PRU00221"/>
    </source>
</evidence>
<evidence type="ECO:0000256" key="1">
    <source>
        <dbReference type="ARBA" id="ARBA00022574"/>
    </source>
</evidence>
<dbReference type="InterPro" id="IPR036322">
    <property type="entry name" value="WD40_repeat_dom_sf"/>
</dbReference>
<dbReference type="PANTHER" id="PTHR19848:SF8">
    <property type="entry name" value="F-BOX AND WD REPEAT DOMAIN CONTAINING 7"/>
    <property type="match status" value="1"/>
</dbReference>
<dbReference type="PROSITE" id="PS50294">
    <property type="entry name" value="WD_REPEATS_REGION"/>
    <property type="match status" value="3"/>
</dbReference>